<feature type="compositionally biased region" description="Pro residues" evidence="1">
    <location>
        <begin position="44"/>
        <end position="57"/>
    </location>
</feature>
<proteinExistence type="predicted"/>
<protein>
    <submittedName>
        <fullName evidence="2">Ovule protein</fullName>
    </submittedName>
</protein>
<name>A0A0R3R4N9_9BILA</name>
<evidence type="ECO:0000256" key="1">
    <source>
        <dbReference type="SAM" id="MobiDB-lite"/>
    </source>
</evidence>
<evidence type="ECO:0000313" key="2">
    <source>
        <dbReference type="WBParaSite" id="BTMF_0001497901-mRNA-1"/>
    </source>
</evidence>
<dbReference type="AlphaFoldDB" id="A0A0R3R4N9"/>
<sequence>MNSTRKKTMKDEGTRSNDQDKNIVRDSYDNTKNTPSLRVGNFYLPPPQKQPPPQSLPYPPFLHNIFCGWPISQTHST</sequence>
<feature type="region of interest" description="Disordered" evidence="1">
    <location>
        <begin position="1"/>
        <end position="57"/>
    </location>
</feature>
<reference evidence="2" key="1">
    <citation type="submission" date="2017-02" db="UniProtKB">
        <authorList>
            <consortium name="WormBaseParasite"/>
        </authorList>
    </citation>
    <scope>IDENTIFICATION</scope>
</reference>
<dbReference type="WBParaSite" id="BTMF_0001497901-mRNA-1">
    <property type="protein sequence ID" value="BTMF_0001497901-mRNA-1"/>
    <property type="gene ID" value="BTMF_0001497901"/>
</dbReference>
<organism evidence="2">
    <name type="scientific">Brugia timori</name>
    <dbReference type="NCBI Taxonomy" id="42155"/>
    <lineage>
        <taxon>Eukaryota</taxon>
        <taxon>Metazoa</taxon>
        <taxon>Ecdysozoa</taxon>
        <taxon>Nematoda</taxon>
        <taxon>Chromadorea</taxon>
        <taxon>Rhabditida</taxon>
        <taxon>Spirurina</taxon>
        <taxon>Spiruromorpha</taxon>
        <taxon>Filarioidea</taxon>
        <taxon>Onchocercidae</taxon>
        <taxon>Brugia</taxon>
    </lineage>
</organism>
<feature type="compositionally biased region" description="Basic and acidic residues" evidence="1">
    <location>
        <begin position="9"/>
        <end position="29"/>
    </location>
</feature>
<accession>A0A0R3R4N9</accession>